<dbReference type="NCBIfam" id="TIGR01451">
    <property type="entry name" value="B_ant_repeat"/>
    <property type="match status" value="1"/>
</dbReference>
<dbReference type="PATRIC" id="fig|1379870.5.peg.371"/>
<protein>
    <recommendedName>
        <fullName evidence="2">DUF11 domain-containing protein</fullName>
    </recommendedName>
</protein>
<dbReference type="RefSeq" id="WP_046375398.1">
    <property type="nucleotide sequence ID" value="NZ_CP010429.1"/>
</dbReference>
<reference evidence="3 4" key="1">
    <citation type="journal article" date="2014" name="Curr. Microbiol.">
        <title>Spirosoma radiotolerans sp. nov., a gamma-radiation-resistant bacterium isolated from gamma ray-irradiated soil.</title>
        <authorList>
            <person name="Lee J.J."/>
            <person name="Srinivasan S."/>
            <person name="Lim S."/>
            <person name="Joe M."/>
            <person name="Im S."/>
            <person name="Bae S.I."/>
            <person name="Park K.R."/>
            <person name="Han J.H."/>
            <person name="Park S.H."/>
            <person name="Joo B.M."/>
            <person name="Park S.J."/>
            <person name="Kim M.K."/>
        </authorList>
    </citation>
    <scope>NUCLEOTIDE SEQUENCE [LARGE SCALE GENOMIC DNA]</scope>
    <source>
        <strain evidence="3 4">DG5A</strain>
    </source>
</reference>
<dbReference type="HOGENOM" id="CLU_527755_0_0_10"/>
<dbReference type="PANTHER" id="PTHR34819">
    <property type="entry name" value="LARGE CYSTEINE-RICH PERIPLASMIC PROTEIN OMCB"/>
    <property type="match status" value="1"/>
</dbReference>
<proteinExistence type="predicted"/>
<keyword evidence="4" id="KW-1185">Reference proteome</keyword>
<evidence type="ECO:0000313" key="3">
    <source>
        <dbReference type="EMBL" id="AKD53806.1"/>
    </source>
</evidence>
<dbReference type="Gene3D" id="2.60.40.3440">
    <property type="match status" value="1"/>
</dbReference>
<keyword evidence="1" id="KW-0732">Signal</keyword>
<gene>
    <name evidence="3" type="ORF">SD10_01700</name>
</gene>
<dbReference type="EMBL" id="CP010429">
    <property type="protein sequence ID" value="AKD53806.1"/>
    <property type="molecule type" value="Genomic_DNA"/>
</dbReference>
<dbReference type="OrthoDB" id="909718at2"/>
<dbReference type="Pfam" id="PF17963">
    <property type="entry name" value="Big_9"/>
    <property type="match status" value="1"/>
</dbReference>
<organism evidence="3 4">
    <name type="scientific">Spirosoma radiotolerans</name>
    <dbReference type="NCBI Taxonomy" id="1379870"/>
    <lineage>
        <taxon>Bacteria</taxon>
        <taxon>Pseudomonadati</taxon>
        <taxon>Bacteroidota</taxon>
        <taxon>Cytophagia</taxon>
        <taxon>Cytophagales</taxon>
        <taxon>Cytophagaceae</taxon>
        <taxon>Spirosoma</taxon>
    </lineage>
</organism>
<dbReference type="Proteomes" id="UP000033054">
    <property type="component" value="Chromosome"/>
</dbReference>
<dbReference type="Gene3D" id="2.60.40.3080">
    <property type="match status" value="1"/>
</dbReference>
<dbReference type="InterPro" id="IPR001434">
    <property type="entry name" value="OmcB-like_DUF11"/>
</dbReference>
<feature type="domain" description="DUF11" evidence="2">
    <location>
        <begin position="302"/>
        <end position="409"/>
    </location>
</feature>
<dbReference type="InterPro" id="IPR047589">
    <property type="entry name" value="DUF11_rpt"/>
</dbReference>
<feature type="chain" id="PRO_5002413590" description="DUF11 domain-containing protein" evidence="1">
    <location>
        <begin position="22"/>
        <end position="516"/>
    </location>
</feature>
<feature type="signal peptide" evidence="1">
    <location>
        <begin position="1"/>
        <end position="21"/>
    </location>
</feature>
<sequence>MKLKLYFLIFLVLGAVSGAFAQKGRFSVRFAVKSLDCVTGKVVIRVDVKSSSTDSTFLMGDANYRFDYDSQVIKNPAIVSQENYASVAPASDTRYNPQNLNGSTAGPTLGTVSLNTTYGGSGTGAKLVPTTWTTVSCIQFDIVNTSLVTSNCFGLRWHTDTTFPVTGMNEYIADATNSAGYRLVNVTSSKYFGNIQVCIPDYCAVKANDDVNSTTVGVPVSGNVVTNDVGAPLVVTTAPVIGPKNGSVVLNADGTYTYTPNPGYVGKDSIRYQVCKQQNPTLCDQAWLRITITQPPVTTINLSLKKTVSNTTPAINDVISYSVVVTNSSTNNATGVAVKDTLPAGVVYQSATGDGSYNATTGLWTIGAIAANGKATLVVTVRVSAEGTWFNKAQVSKADQTDLNSTPDNNNPAEDDQSIACFAVPVSFCEGDVYQLSLPAGYGGIQWFKNGVAIPGATASTYNVTALGSYSFTSTTNACPTQGCCPVLFVAGNCCKPNTCIPFVITQTKRGSRVIR</sequence>
<evidence type="ECO:0000256" key="1">
    <source>
        <dbReference type="SAM" id="SignalP"/>
    </source>
</evidence>
<name>A0A0E3V5P5_9BACT</name>
<accession>A0A0E3V5P5</accession>
<evidence type="ECO:0000259" key="2">
    <source>
        <dbReference type="Pfam" id="PF01345"/>
    </source>
</evidence>
<dbReference type="Pfam" id="PF01345">
    <property type="entry name" value="DUF11"/>
    <property type="match status" value="1"/>
</dbReference>
<dbReference type="InterPro" id="IPR051172">
    <property type="entry name" value="Chlamydia_OmcB"/>
</dbReference>
<dbReference type="STRING" id="1379870.SD10_01700"/>
<dbReference type="KEGG" id="srd:SD10_01700"/>
<dbReference type="AlphaFoldDB" id="A0A0E3V5P5"/>
<evidence type="ECO:0000313" key="4">
    <source>
        <dbReference type="Proteomes" id="UP000033054"/>
    </source>
</evidence>